<organism evidence="4 5">
    <name type="scientific">Streptomyces niveus</name>
    <name type="common">Streptomyces spheroides</name>
    <dbReference type="NCBI Taxonomy" id="193462"/>
    <lineage>
        <taxon>Bacteria</taxon>
        <taxon>Bacillati</taxon>
        <taxon>Actinomycetota</taxon>
        <taxon>Actinomycetes</taxon>
        <taxon>Kitasatosporales</taxon>
        <taxon>Streptomycetaceae</taxon>
        <taxon>Streptomyces</taxon>
    </lineage>
</organism>
<evidence type="ECO:0008006" key="6">
    <source>
        <dbReference type="Google" id="ProtNLM"/>
    </source>
</evidence>
<keyword evidence="1" id="KW-0022">Alpha-amylase inhibitor</keyword>
<dbReference type="SMART" id="SM00783">
    <property type="entry name" value="A_amylase_inhib"/>
    <property type="match status" value="1"/>
</dbReference>
<evidence type="ECO:0000313" key="5">
    <source>
        <dbReference type="Proteomes" id="UP001432209"/>
    </source>
</evidence>
<proteinExistence type="predicted"/>
<dbReference type="InterPro" id="IPR000833">
    <property type="entry name" value="A-amylase_inhib"/>
</dbReference>
<dbReference type="Gene3D" id="2.60.40.20">
    <property type="entry name" value="Alpha-amylase inhibitor"/>
    <property type="match status" value="1"/>
</dbReference>
<name>A0ABZ1ZYZ2_STRNV</name>
<dbReference type="Pfam" id="PF01356">
    <property type="entry name" value="A_amylase_inhib"/>
    <property type="match status" value="1"/>
</dbReference>
<keyword evidence="5" id="KW-1185">Reference proteome</keyword>
<dbReference type="Proteomes" id="UP001432209">
    <property type="component" value="Chromosome"/>
</dbReference>
<feature type="region of interest" description="Disordered" evidence="3">
    <location>
        <begin position="73"/>
        <end position="96"/>
    </location>
</feature>
<accession>A0ABZ1ZYZ2</accession>
<evidence type="ECO:0000313" key="4">
    <source>
        <dbReference type="EMBL" id="WUX50344.1"/>
    </source>
</evidence>
<dbReference type="EMBL" id="CP109495">
    <property type="protein sequence ID" value="WUX50344.1"/>
    <property type="molecule type" value="Genomic_DNA"/>
</dbReference>
<sequence length="96" mass="10281">MPTTTAAPASAVAAPTVSPAVVSAAPTCVHLRQEDYIRDGQWRSLANAKNNCSHAVRIRMIWTGTTDGRCFSLNPGQDHGESKPGRGPYVSELRDC</sequence>
<dbReference type="InterPro" id="IPR036379">
    <property type="entry name" value="A-amylase_inhib_sf"/>
</dbReference>
<keyword evidence="2" id="KW-1015">Disulfide bond</keyword>
<gene>
    <name evidence="4" type="ORF">OG442_01560</name>
</gene>
<dbReference type="GeneID" id="91346855"/>
<evidence type="ECO:0000256" key="1">
    <source>
        <dbReference type="ARBA" id="ARBA00022579"/>
    </source>
</evidence>
<evidence type="ECO:0000256" key="3">
    <source>
        <dbReference type="SAM" id="MobiDB-lite"/>
    </source>
</evidence>
<protein>
    <recommendedName>
        <fullName evidence="6">Beta/gamma crystallin 'Greek key' domain-containing protein</fullName>
    </recommendedName>
</protein>
<dbReference type="RefSeq" id="WP_329073916.1">
    <property type="nucleotide sequence ID" value="NZ_CP109389.1"/>
</dbReference>
<evidence type="ECO:0000256" key="2">
    <source>
        <dbReference type="ARBA" id="ARBA00023157"/>
    </source>
</evidence>
<dbReference type="SUPFAM" id="SSF49498">
    <property type="entry name" value="alpha-Amylase inhibitor tendamistat"/>
    <property type="match status" value="1"/>
</dbReference>
<reference evidence="4" key="1">
    <citation type="submission" date="2022-10" db="EMBL/GenBank/DDBJ databases">
        <title>The complete genomes of actinobacterial strains from the NBC collection.</title>
        <authorList>
            <person name="Joergensen T.S."/>
            <person name="Alvarez Arevalo M."/>
            <person name="Sterndorff E.B."/>
            <person name="Faurdal D."/>
            <person name="Vuksanovic O."/>
            <person name="Mourched A.-S."/>
            <person name="Charusanti P."/>
            <person name="Shaw S."/>
            <person name="Blin K."/>
            <person name="Weber T."/>
        </authorList>
    </citation>
    <scope>NUCLEOTIDE SEQUENCE</scope>
    <source>
        <strain evidence="4">NBC_01432</strain>
    </source>
</reference>